<dbReference type="GO" id="GO:0005506">
    <property type="term" value="F:iron ion binding"/>
    <property type="evidence" value="ECO:0007669"/>
    <property type="project" value="InterPro"/>
</dbReference>
<proteinExistence type="inferred from homology"/>
<name>A0A8T8X859_ASPJA</name>
<dbReference type="InterPro" id="IPR001128">
    <property type="entry name" value="Cyt_P450"/>
</dbReference>
<keyword evidence="7" id="KW-0349">Heme</keyword>
<evidence type="ECO:0000256" key="6">
    <source>
        <dbReference type="ARBA" id="ARBA00023033"/>
    </source>
</evidence>
<dbReference type="AlphaFoldDB" id="A0A8T8X859"/>
<dbReference type="GeneID" id="37180005"/>
<dbReference type="Proteomes" id="UP000249497">
    <property type="component" value="Unassembled WGS sequence"/>
</dbReference>
<dbReference type="OrthoDB" id="1470350at2759"/>
<dbReference type="GO" id="GO:0020037">
    <property type="term" value="F:heme binding"/>
    <property type="evidence" value="ECO:0007669"/>
    <property type="project" value="InterPro"/>
</dbReference>
<keyword evidence="3 7" id="KW-0479">Metal-binding</keyword>
<keyword evidence="6" id="KW-0503">Monooxygenase</keyword>
<comment type="cofactor">
    <cofactor evidence="1 7">
        <name>heme</name>
        <dbReference type="ChEBI" id="CHEBI:30413"/>
    </cofactor>
</comment>
<dbReference type="PANTHER" id="PTHR24305">
    <property type="entry name" value="CYTOCHROME P450"/>
    <property type="match status" value="1"/>
</dbReference>
<evidence type="ECO:0000256" key="3">
    <source>
        <dbReference type="ARBA" id="ARBA00022723"/>
    </source>
</evidence>
<dbReference type="EMBL" id="KZ824778">
    <property type="protein sequence ID" value="RAH84241.1"/>
    <property type="molecule type" value="Genomic_DNA"/>
</dbReference>
<keyword evidence="9" id="KW-1185">Reference proteome</keyword>
<evidence type="ECO:0000256" key="4">
    <source>
        <dbReference type="ARBA" id="ARBA00023002"/>
    </source>
</evidence>
<gene>
    <name evidence="8" type="ORF">BO86DRAFT_442451</name>
</gene>
<dbReference type="InterPro" id="IPR002403">
    <property type="entry name" value="Cyt_P450_E_grp-IV"/>
</dbReference>
<dbReference type="GO" id="GO:0016705">
    <property type="term" value="F:oxidoreductase activity, acting on paired donors, with incorporation or reduction of molecular oxygen"/>
    <property type="evidence" value="ECO:0007669"/>
    <property type="project" value="InterPro"/>
</dbReference>
<protein>
    <submittedName>
        <fullName evidence="8">Cytochrome P450</fullName>
    </submittedName>
</protein>
<dbReference type="GO" id="GO:0004497">
    <property type="term" value="F:monooxygenase activity"/>
    <property type="evidence" value="ECO:0007669"/>
    <property type="project" value="UniProtKB-KW"/>
</dbReference>
<dbReference type="InterPro" id="IPR036396">
    <property type="entry name" value="Cyt_P450_sf"/>
</dbReference>
<feature type="binding site" description="axial binding residue" evidence="7">
    <location>
        <position position="457"/>
    </location>
    <ligand>
        <name>heme</name>
        <dbReference type="ChEBI" id="CHEBI:30413"/>
    </ligand>
    <ligandPart>
        <name>Fe</name>
        <dbReference type="ChEBI" id="CHEBI:18248"/>
    </ligandPart>
</feature>
<dbReference type="Gene3D" id="1.10.630.10">
    <property type="entry name" value="Cytochrome P450"/>
    <property type="match status" value="1"/>
</dbReference>
<evidence type="ECO:0000256" key="5">
    <source>
        <dbReference type="ARBA" id="ARBA00023004"/>
    </source>
</evidence>
<dbReference type="InterPro" id="IPR050121">
    <property type="entry name" value="Cytochrome_P450_monoxygenase"/>
</dbReference>
<keyword evidence="5 7" id="KW-0408">Iron</keyword>
<dbReference type="PANTHER" id="PTHR24305:SF223">
    <property type="entry name" value="CYTOCHROME P450-DIT2"/>
    <property type="match status" value="1"/>
</dbReference>
<evidence type="ECO:0000313" key="8">
    <source>
        <dbReference type="EMBL" id="RAH84241.1"/>
    </source>
</evidence>
<dbReference type="SUPFAM" id="SSF48264">
    <property type="entry name" value="Cytochrome P450"/>
    <property type="match status" value="1"/>
</dbReference>
<accession>A0A8T8X859</accession>
<dbReference type="RefSeq" id="XP_025530135.1">
    <property type="nucleotide sequence ID" value="XM_025676312.1"/>
</dbReference>
<evidence type="ECO:0000256" key="1">
    <source>
        <dbReference type="ARBA" id="ARBA00001971"/>
    </source>
</evidence>
<evidence type="ECO:0000256" key="2">
    <source>
        <dbReference type="ARBA" id="ARBA00010617"/>
    </source>
</evidence>
<evidence type="ECO:0000313" key="9">
    <source>
        <dbReference type="Proteomes" id="UP000249497"/>
    </source>
</evidence>
<reference evidence="8 9" key="1">
    <citation type="submission" date="2018-02" db="EMBL/GenBank/DDBJ databases">
        <title>The genomes of Aspergillus section Nigri reveals drivers in fungal speciation.</title>
        <authorList>
            <consortium name="DOE Joint Genome Institute"/>
            <person name="Vesth T.C."/>
            <person name="Nybo J."/>
            <person name="Theobald S."/>
            <person name="Brandl J."/>
            <person name="Frisvad J.C."/>
            <person name="Nielsen K.F."/>
            <person name="Lyhne E.K."/>
            <person name="Kogle M.E."/>
            <person name="Kuo A."/>
            <person name="Riley R."/>
            <person name="Clum A."/>
            <person name="Nolan M."/>
            <person name="Lipzen A."/>
            <person name="Salamov A."/>
            <person name="Henrissat B."/>
            <person name="Wiebenga A."/>
            <person name="De vries R.P."/>
            <person name="Grigoriev I.V."/>
            <person name="Mortensen U.H."/>
            <person name="Andersen M.R."/>
            <person name="Baker S.E."/>
        </authorList>
    </citation>
    <scope>NUCLEOTIDE SEQUENCE [LARGE SCALE GENOMIC DNA]</scope>
    <source>
        <strain evidence="8 9">CBS 114.51</strain>
    </source>
</reference>
<sequence length="509" mass="57423">MFFIAVFILAVCLAVISYTLTTLNNLPAPDFPAIPPWQTLYDIVAGLSRAESYDRRIRPIIEKHGAVNLWHAGRWVVLVARPELVTQVFRNDEIFIKGGNIQKIPYSAFARIFGVNIIDSHGPLHDSFTEIIKPSLQRRFDLDPLRSSSKQLAQSLLLQQGCQPGSGVEIQHLTLDWAIEVFAESFLDLSPDRIAEHRPGVHEAMHRFVSGVSTKLQALVYSVFPGLERWPWLMPSGDYGIRIVDTLEARIRNLAEIASQDPSPAAPHQPSHYDNEKLVHRLRRALERGDISEDHFRGNLNQLFIAAVENIDIVLNSAMWELEKNPTLQDRLRQEVLALLPANQQAGYAESELDALPLLTATVYEALRLYPPLINLINRSTTEPVCLGSASNRPLPTGTWVGWHAYGTHTDPGVWGPSAREFDPDRWGSDPVSIRNTFRSMQVKGKYLPFTTHARRCLASKFAITVLKIALCEMLVAVEWQRDPEYKFELVKVGLRPGFGPERWLLSIV</sequence>
<dbReference type="Pfam" id="PF00067">
    <property type="entry name" value="p450"/>
    <property type="match status" value="1"/>
</dbReference>
<evidence type="ECO:0000256" key="7">
    <source>
        <dbReference type="PIRSR" id="PIRSR602403-1"/>
    </source>
</evidence>
<comment type="similarity">
    <text evidence="2">Belongs to the cytochrome P450 family.</text>
</comment>
<organism evidence="8 9">
    <name type="scientific">Aspergillus japonicus CBS 114.51</name>
    <dbReference type="NCBI Taxonomy" id="1448312"/>
    <lineage>
        <taxon>Eukaryota</taxon>
        <taxon>Fungi</taxon>
        <taxon>Dikarya</taxon>
        <taxon>Ascomycota</taxon>
        <taxon>Pezizomycotina</taxon>
        <taxon>Eurotiomycetes</taxon>
        <taxon>Eurotiomycetidae</taxon>
        <taxon>Eurotiales</taxon>
        <taxon>Aspergillaceae</taxon>
        <taxon>Aspergillus</taxon>
        <taxon>Aspergillus subgen. Circumdati</taxon>
    </lineage>
</organism>
<dbReference type="PRINTS" id="PR00465">
    <property type="entry name" value="EP450IV"/>
</dbReference>
<keyword evidence="4" id="KW-0560">Oxidoreductase</keyword>